<name>A0ABX2SY07_VREZH</name>
<keyword evidence="1" id="KW-0805">Transcription regulation</keyword>
<keyword evidence="5" id="KW-1185">Reference proteome</keyword>
<dbReference type="Gene3D" id="1.10.10.60">
    <property type="entry name" value="Homeodomain-like"/>
    <property type="match status" value="1"/>
</dbReference>
<evidence type="ECO:0000259" key="3">
    <source>
        <dbReference type="PROSITE" id="PS01124"/>
    </source>
</evidence>
<sequence length="66" mass="7421">MRGCHRRGRIVTNGSTAMNYLARWRMLMAADRLRSGNENVAVISFSLGYESESSFSTGFFGREAKI</sequence>
<dbReference type="InterPro" id="IPR009057">
    <property type="entry name" value="Homeodomain-like_sf"/>
</dbReference>
<dbReference type="RefSeq" id="WP_179928325.1">
    <property type="nucleotide sequence ID" value="NZ_JACCDD010000010.1"/>
</dbReference>
<keyword evidence="2" id="KW-0804">Transcription</keyword>
<dbReference type="EMBL" id="JACCDD010000010">
    <property type="protein sequence ID" value="NYS46363.1"/>
    <property type="molecule type" value="Genomic_DNA"/>
</dbReference>
<evidence type="ECO:0000313" key="5">
    <source>
        <dbReference type="Proteomes" id="UP000528918"/>
    </source>
</evidence>
<comment type="caution">
    <text evidence="4">The sequence shown here is derived from an EMBL/GenBank/DDBJ whole genome shotgun (WGS) entry which is preliminary data.</text>
</comment>
<evidence type="ECO:0000313" key="4">
    <source>
        <dbReference type="EMBL" id="NYS46363.1"/>
    </source>
</evidence>
<evidence type="ECO:0000256" key="1">
    <source>
        <dbReference type="ARBA" id="ARBA00023015"/>
    </source>
</evidence>
<dbReference type="Proteomes" id="UP000528918">
    <property type="component" value="Unassembled WGS sequence"/>
</dbReference>
<dbReference type="SUPFAM" id="SSF46689">
    <property type="entry name" value="Homeodomain-like"/>
    <property type="match status" value="1"/>
</dbReference>
<dbReference type="PROSITE" id="PS01124">
    <property type="entry name" value="HTH_ARAC_FAMILY_2"/>
    <property type="match status" value="1"/>
</dbReference>
<gene>
    <name evidence="4" type="ORF">HZS79_15585</name>
</gene>
<accession>A0ABX2SY07</accession>
<dbReference type="InterPro" id="IPR018060">
    <property type="entry name" value="HTH_AraC"/>
</dbReference>
<proteinExistence type="predicted"/>
<reference evidence="4 5" key="1">
    <citation type="journal article" date="2013" name="Antonie Van Leeuwenhoek">
        <title>Halomonas zhaodongensis sp. nov., a slightly halophilic bacterium isolated from saline-alkaline soils in Zhaodong, China.</title>
        <authorList>
            <person name="Jiang J."/>
            <person name="Pan Y."/>
            <person name="Meng L."/>
            <person name="Hu S."/>
            <person name="Zhang X."/>
            <person name="Hu B."/>
            <person name="Meng J."/>
            <person name="Li C."/>
            <person name="Huang H."/>
            <person name="Wang K."/>
            <person name="Su T."/>
        </authorList>
    </citation>
    <scope>NUCLEOTIDE SEQUENCE [LARGE SCALE GENOMIC DNA]</scope>
    <source>
        <strain evidence="4 5">NEAU-ST10-25</strain>
    </source>
</reference>
<protein>
    <recommendedName>
        <fullName evidence="3">HTH araC/xylS-type domain-containing protein</fullName>
    </recommendedName>
</protein>
<evidence type="ECO:0000256" key="2">
    <source>
        <dbReference type="ARBA" id="ARBA00023163"/>
    </source>
</evidence>
<feature type="domain" description="HTH araC/xylS-type" evidence="3">
    <location>
        <begin position="14"/>
        <end position="59"/>
    </location>
</feature>
<organism evidence="4 5">
    <name type="scientific">Vreelandella zhaodongensis</name>
    <name type="common">Halomonas zhaodongensis</name>
    <dbReference type="NCBI Taxonomy" id="1176240"/>
    <lineage>
        <taxon>Bacteria</taxon>
        <taxon>Pseudomonadati</taxon>
        <taxon>Pseudomonadota</taxon>
        <taxon>Gammaproteobacteria</taxon>
        <taxon>Oceanospirillales</taxon>
        <taxon>Halomonadaceae</taxon>
        <taxon>Vreelandella</taxon>
    </lineage>
</organism>